<evidence type="ECO:0000256" key="3">
    <source>
        <dbReference type="ARBA" id="ARBA00022592"/>
    </source>
</evidence>
<evidence type="ECO:0000256" key="2">
    <source>
        <dbReference type="ARBA" id="ARBA00022448"/>
    </source>
</evidence>
<feature type="transmembrane region" description="Helical" evidence="7">
    <location>
        <begin position="103"/>
        <end position="125"/>
    </location>
</feature>
<sequence>MSRENENKTAVELATRIVGKWKETYEWIPIFGGFATIALAFSVGANNLPAPFSTSVGSGALTLLKASIMACAIYVPGAASASNSTVNALFSNFLKESQPTEGFLMWSMVVVLLTATIWLALATYLELPVSSQQSIQGAMLGTVLVTEGFGYLPLWNKNDNHNFNGGGLLWILLEWTFAPSIACLCACFLFAVLKSSLLRHENAKKRILIFLPIDYGISAGLLCFFIVSQVIGNYVDVNRLTVVIAVAGSALIGALLSLAVVVPLAMKKLAATENYRTSKQNASMKDESVESQVTEGQSSGAKVDDDVDDILKNFMQMRVLETVYEEEERSWASPEVIQESDQVQLVSQCSANTSAEQSTPFKQLLKSTPNRLIQTRNFQRIKKSTPIENAIKFVRDITKSTLSPVLVYDRRTLIRHALAEKYDEIEDYFSFPQLLASCVFALMQSASEIAVIVNPFVAILDVFKHRSKYSGNGEDAGHLQVKWWFRGIGGLVAAMGFFLCGWRLTQCLGGKLTYMSNSRGWASQLSTVAAMIIVAMVNLPVSSVHAFIGSLVGVGIADDLRNVNWKLLCKFLCGWIMTIIFSCGFAYLTFSASIHTPAYAVP</sequence>
<organism evidence="9 10">
    <name type="scientific">Theobroma cacao</name>
    <name type="common">Cacao</name>
    <name type="synonym">Cocoa</name>
    <dbReference type="NCBI Taxonomy" id="3641"/>
    <lineage>
        <taxon>Eukaryota</taxon>
        <taxon>Viridiplantae</taxon>
        <taxon>Streptophyta</taxon>
        <taxon>Embryophyta</taxon>
        <taxon>Tracheophyta</taxon>
        <taxon>Spermatophyta</taxon>
        <taxon>Magnoliopsida</taxon>
        <taxon>eudicotyledons</taxon>
        <taxon>Gunneridae</taxon>
        <taxon>Pentapetalae</taxon>
        <taxon>rosids</taxon>
        <taxon>malvids</taxon>
        <taxon>Malvales</taxon>
        <taxon>Malvaceae</taxon>
        <taxon>Byttnerioideae</taxon>
        <taxon>Theobroma</taxon>
    </lineage>
</organism>
<feature type="compositionally biased region" description="Polar residues" evidence="8">
    <location>
        <begin position="290"/>
        <end position="300"/>
    </location>
</feature>
<dbReference type="eggNOG" id="KOG2493">
    <property type="taxonomic scope" value="Eukaryota"/>
</dbReference>
<keyword evidence="6 7" id="KW-0472">Membrane</keyword>
<dbReference type="OMA" id="WRLTQCL"/>
<feature type="transmembrane region" description="Helical" evidence="7">
    <location>
        <begin position="483"/>
        <end position="504"/>
    </location>
</feature>
<dbReference type="GO" id="GO:0016020">
    <property type="term" value="C:membrane"/>
    <property type="evidence" value="ECO:0007669"/>
    <property type="project" value="UniProtKB-SubCell"/>
</dbReference>
<dbReference type="GO" id="GO:0035435">
    <property type="term" value="P:phosphate ion transmembrane transport"/>
    <property type="evidence" value="ECO:0000318"/>
    <property type="project" value="GO_Central"/>
</dbReference>
<comment type="subcellular location">
    <subcellularLocation>
        <location evidence="1 7">Membrane</location>
        <topology evidence="1 7">Multi-pass membrane protein</topology>
    </subcellularLocation>
</comment>
<dbReference type="EMBL" id="CM001884">
    <property type="protein sequence ID" value="EOY27933.1"/>
    <property type="molecule type" value="Genomic_DNA"/>
</dbReference>
<dbReference type="Pfam" id="PF01384">
    <property type="entry name" value="PHO4"/>
    <property type="match status" value="1"/>
</dbReference>
<feature type="transmembrane region" description="Helical" evidence="7">
    <location>
        <begin position="568"/>
        <end position="590"/>
    </location>
</feature>
<feature type="region of interest" description="Disordered" evidence="8">
    <location>
        <begin position="280"/>
        <end position="302"/>
    </location>
</feature>
<reference evidence="9 10" key="1">
    <citation type="journal article" date="2013" name="Genome Biol.">
        <title>The genome sequence of the most widely cultivated cacao type and its use to identify candidate genes regulating pod color.</title>
        <authorList>
            <person name="Motamayor J.C."/>
            <person name="Mockaitis K."/>
            <person name="Schmutz J."/>
            <person name="Haiminen N."/>
            <person name="Iii D.L."/>
            <person name="Cornejo O."/>
            <person name="Findley S.D."/>
            <person name="Zheng P."/>
            <person name="Utro F."/>
            <person name="Royaert S."/>
            <person name="Saski C."/>
            <person name="Jenkins J."/>
            <person name="Podicheti R."/>
            <person name="Zhao M."/>
            <person name="Scheffler B.E."/>
            <person name="Stack J.C."/>
            <person name="Feltus F.A."/>
            <person name="Mustiga G.M."/>
            <person name="Amores F."/>
            <person name="Phillips W."/>
            <person name="Marelli J.P."/>
            <person name="May G.D."/>
            <person name="Shapiro H."/>
            <person name="Ma J."/>
            <person name="Bustamante C.D."/>
            <person name="Schnell R.J."/>
            <person name="Main D."/>
            <person name="Gilbert D."/>
            <person name="Parida L."/>
            <person name="Kuhn D.N."/>
        </authorList>
    </citation>
    <scope>NUCLEOTIDE SEQUENCE [LARGE SCALE GENOMIC DNA]</scope>
    <source>
        <strain evidence="10">cv. Matina 1-6</strain>
    </source>
</reference>
<dbReference type="GO" id="GO:0005315">
    <property type="term" value="F:phosphate transmembrane transporter activity"/>
    <property type="evidence" value="ECO:0000318"/>
    <property type="project" value="GO_Central"/>
</dbReference>
<evidence type="ECO:0000256" key="8">
    <source>
        <dbReference type="SAM" id="MobiDB-lite"/>
    </source>
</evidence>
<dbReference type="InterPro" id="IPR001204">
    <property type="entry name" value="Phos_transporter"/>
</dbReference>
<evidence type="ECO:0000256" key="6">
    <source>
        <dbReference type="ARBA" id="ARBA00023136"/>
    </source>
</evidence>
<dbReference type="Proteomes" id="UP000026915">
    <property type="component" value="Chromosome 6"/>
</dbReference>
<comment type="function">
    <text evidence="7">Sodium-phosphate symporter.</text>
</comment>
<feature type="transmembrane region" description="Helical" evidence="7">
    <location>
        <begin position="243"/>
        <end position="266"/>
    </location>
</feature>
<keyword evidence="10" id="KW-1185">Reference proteome</keyword>
<evidence type="ECO:0000256" key="5">
    <source>
        <dbReference type="ARBA" id="ARBA00022989"/>
    </source>
</evidence>
<feature type="transmembrane region" description="Helical" evidence="7">
    <location>
        <begin position="525"/>
        <end position="548"/>
    </location>
</feature>
<dbReference type="HOGENOM" id="CLU_450869_0_0_1"/>
<evidence type="ECO:0000313" key="9">
    <source>
        <dbReference type="EMBL" id="EOY27933.1"/>
    </source>
</evidence>
<proteinExistence type="inferred from homology"/>
<feature type="transmembrane region" description="Helical" evidence="7">
    <location>
        <begin position="27"/>
        <end position="48"/>
    </location>
</feature>
<feature type="transmembrane region" description="Helical" evidence="7">
    <location>
        <begin position="175"/>
        <end position="195"/>
    </location>
</feature>
<dbReference type="AlphaFoldDB" id="A0A061GET6"/>
<dbReference type="PANTHER" id="PTHR11101">
    <property type="entry name" value="PHOSPHATE TRANSPORTER"/>
    <property type="match status" value="1"/>
</dbReference>
<evidence type="ECO:0000256" key="4">
    <source>
        <dbReference type="ARBA" id="ARBA00022692"/>
    </source>
</evidence>
<keyword evidence="4 7" id="KW-0812">Transmembrane</keyword>
<keyword evidence="2 7" id="KW-0813">Transport</keyword>
<evidence type="ECO:0000256" key="7">
    <source>
        <dbReference type="RuleBase" id="RU363058"/>
    </source>
</evidence>
<evidence type="ECO:0000256" key="1">
    <source>
        <dbReference type="ARBA" id="ARBA00004141"/>
    </source>
</evidence>
<feature type="transmembrane region" description="Helical" evidence="7">
    <location>
        <begin position="207"/>
        <end position="231"/>
    </location>
</feature>
<dbReference type="InParanoid" id="A0A061GET6"/>
<dbReference type="PANTHER" id="PTHR11101:SF89">
    <property type="entry name" value="PHOSPHATE TRANSPORTER"/>
    <property type="match status" value="1"/>
</dbReference>
<evidence type="ECO:0000313" key="10">
    <source>
        <dbReference type="Proteomes" id="UP000026915"/>
    </source>
</evidence>
<name>A0A061GET6_THECC</name>
<feature type="transmembrane region" description="Helical" evidence="7">
    <location>
        <begin position="60"/>
        <end position="83"/>
    </location>
</feature>
<protein>
    <recommendedName>
        <fullName evidence="7">Phosphate transporter</fullName>
    </recommendedName>
</protein>
<dbReference type="Gramene" id="EOY27933">
    <property type="protein sequence ID" value="EOY27933"/>
    <property type="gene ID" value="TCM_029643"/>
</dbReference>
<keyword evidence="5 7" id="KW-1133">Transmembrane helix</keyword>
<accession>A0A061GET6</accession>
<gene>
    <name evidence="9" type="ORF">TCM_029643</name>
</gene>
<dbReference type="STRING" id="3641.A0A061GET6"/>
<keyword evidence="3 7" id="KW-0592">Phosphate transport</keyword>
<comment type="similarity">
    <text evidence="7">Belongs to the inorganic phosphate transporter (PiT) (TC 2.A.20) family.</text>
</comment>